<keyword evidence="10 14" id="KW-0560">Oxidoreductase</keyword>
<feature type="transmembrane region" description="Helical" evidence="14">
    <location>
        <begin position="12"/>
        <end position="31"/>
    </location>
</feature>
<evidence type="ECO:0000256" key="3">
    <source>
        <dbReference type="ARBA" id="ARBA00006501"/>
    </source>
</evidence>
<evidence type="ECO:0000256" key="1">
    <source>
        <dbReference type="ARBA" id="ARBA00004651"/>
    </source>
</evidence>
<keyword evidence="11 14" id="KW-0408">Iron</keyword>
<evidence type="ECO:0000256" key="9">
    <source>
        <dbReference type="ARBA" id="ARBA00022989"/>
    </source>
</evidence>
<feature type="binding site" description="axial binding residue" evidence="14">
    <location>
        <position position="43"/>
    </location>
    <ligand>
        <name>heme</name>
        <dbReference type="ChEBI" id="CHEBI:30413"/>
    </ligand>
    <ligandPart>
        <name>Fe</name>
        <dbReference type="ChEBI" id="CHEBI:18248"/>
    </ligandPart>
</feature>
<feature type="transmembrane region" description="Helical" evidence="14">
    <location>
        <begin position="37"/>
        <end position="57"/>
    </location>
</feature>
<dbReference type="RefSeq" id="WP_209738672.1">
    <property type="nucleotide sequence ID" value="NZ_CP072611.1"/>
</dbReference>
<keyword evidence="8 14" id="KW-0479">Metal-binding</keyword>
<dbReference type="EMBL" id="JBHUIJ010000027">
    <property type="protein sequence ID" value="MFD2239178.1"/>
    <property type="molecule type" value="Genomic_DNA"/>
</dbReference>
<reference evidence="16" key="1">
    <citation type="journal article" date="2019" name="Int. J. Syst. Evol. Microbiol.">
        <title>The Global Catalogue of Microorganisms (GCM) 10K type strain sequencing project: providing services to taxonomists for standard genome sequencing and annotation.</title>
        <authorList>
            <consortium name="The Broad Institute Genomics Platform"/>
            <consortium name="The Broad Institute Genome Sequencing Center for Infectious Disease"/>
            <person name="Wu L."/>
            <person name="Ma J."/>
        </authorList>
    </citation>
    <scope>NUCLEOTIDE SEQUENCE [LARGE SCALE GENOMIC DNA]</scope>
    <source>
        <strain evidence="16">ZS-35-S2</strain>
    </source>
</reference>
<feature type="transmembrane region" description="Helical" evidence="14">
    <location>
        <begin position="87"/>
        <end position="108"/>
    </location>
</feature>
<evidence type="ECO:0000256" key="4">
    <source>
        <dbReference type="ARBA" id="ARBA00017504"/>
    </source>
</evidence>
<evidence type="ECO:0000256" key="2">
    <source>
        <dbReference type="ARBA" id="ARBA00005073"/>
    </source>
</evidence>
<evidence type="ECO:0000256" key="5">
    <source>
        <dbReference type="ARBA" id="ARBA00022475"/>
    </source>
</evidence>
<dbReference type="PANTHER" id="PTHR40255:SF1">
    <property type="entry name" value="PROTOPORPHYRINOGEN IX OXIDASE"/>
    <property type="match status" value="1"/>
</dbReference>
<evidence type="ECO:0000256" key="8">
    <source>
        <dbReference type="ARBA" id="ARBA00022723"/>
    </source>
</evidence>
<feature type="binding site" description="axial binding residue" evidence="14">
    <location>
        <position position="118"/>
    </location>
    <ligand>
        <name>heme</name>
        <dbReference type="ChEBI" id="CHEBI:30413"/>
    </ligand>
    <ligandPart>
        <name>Fe</name>
        <dbReference type="ChEBI" id="CHEBI:18248"/>
    </ligandPart>
</feature>
<sequence>MSTAPSPARDRSGMIAVLGGLVLAVLLFAFAPLAASLWITALHVVAVISWMAGMLYLPRLFVYHAETGPGTPQSETFKVMERRLMKAIINPAMIVTWVSGLWLAWNLFAFQGGWLHGKITLVVLLSGLHGYLSASRKRFERDENARTAKHWRVVNEIPTVLMVLIVILVIVKPF</sequence>
<dbReference type="HAMAP" id="MF_02239">
    <property type="entry name" value="HemJ"/>
    <property type="match status" value="1"/>
</dbReference>
<evidence type="ECO:0000313" key="15">
    <source>
        <dbReference type="EMBL" id="MFD2239178.1"/>
    </source>
</evidence>
<evidence type="ECO:0000256" key="6">
    <source>
        <dbReference type="ARBA" id="ARBA00022617"/>
    </source>
</evidence>
<dbReference type="Proteomes" id="UP001597371">
    <property type="component" value="Unassembled WGS sequence"/>
</dbReference>
<comment type="subunit">
    <text evidence="14">Homodimer.</text>
</comment>
<comment type="function">
    <text evidence="14">Catalyzes the oxidation of protoporphyrinogen IX to protoporphyrin IX.</text>
</comment>
<evidence type="ECO:0000256" key="13">
    <source>
        <dbReference type="ARBA" id="ARBA00048390"/>
    </source>
</evidence>
<proteinExistence type="inferred from homology"/>
<comment type="cofactor">
    <cofactor evidence="14">
        <name>heme b</name>
        <dbReference type="ChEBI" id="CHEBI:60344"/>
    </cofactor>
    <text evidence="14">Binds 1 heme b (iron(II)-protoporphyrin IX) group per subunit.</text>
</comment>
<comment type="caution">
    <text evidence="15">The sequence shown here is derived from an EMBL/GenBank/DDBJ whole genome shotgun (WGS) entry which is preliminary data.</text>
</comment>
<protein>
    <recommendedName>
        <fullName evidence="4 14">Protoporphyrinogen IX oxidase</fullName>
        <shortName evidence="14">PPO</shortName>
        <ecNumber evidence="14">1.3.99.-</ecNumber>
    </recommendedName>
</protein>
<organism evidence="15 16">
    <name type="scientific">Aureimonas populi</name>
    <dbReference type="NCBI Taxonomy" id="1701758"/>
    <lineage>
        <taxon>Bacteria</taxon>
        <taxon>Pseudomonadati</taxon>
        <taxon>Pseudomonadota</taxon>
        <taxon>Alphaproteobacteria</taxon>
        <taxon>Hyphomicrobiales</taxon>
        <taxon>Aurantimonadaceae</taxon>
        <taxon>Aureimonas</taxon>
    </lineage>
</organism>
<keyword evidence="9 14" id="KW-1133">Transmembrane helix</keyword>
<keyword evidence="5 14" id="KW-1003">Cell membrane</keyword>
<evidence type="ECO:0000256" key="11">
    <source>
        <dbReference type="ARBA" id="ARBA00023004"/>
    </source>
</evidence>
<evidence type="ECO:0000256" key="7">
    <source>
        <dbReference type="ARBA" id="ARBA00022692"/>
    </source>
</evidence>
<dbReference type="InterPro" id="IPR005265">
    <property type="entry name" value="HemJ-like"/>
</dbReference>
<keyword evidence="7 14" id="KW-0812">Transmembrane</keyword>
<comment type="pathway">
    <text evidence="2 14">Porphyrin-containing compound metabolism; protoporphyrin-IX biosynthesis; protoporphyrin-IX from protoporphyrinogen-IX: step 1/1.</text>
</comment>
<dbReference type="EC" id="1.3.99.-" evidence="14"/>
<comment type="similarity">
    <text evidence="3 14">Belongs to the HemJ family.</text>
</comment>
<dbReference type="PANTHER" id="PTHR40255">
    <property type="entry name" value="UPF0093 MEMBRANE PROTEIN SLR1790"/>
    <property type="match status" value="1"/>
</dbReference>
<evidence type="ECO:0000256" key="10">
    <source>
        <dbReference type="ARBA" id="ARBA00023002"/>
    </source>
</evidence>
<evidence type="ECO:0000313" key="16">
    <source>
        <dbReference type="Proteomes" id="UP001597371"/>
    </source>
</evidence>
<evidence type="ECO:0000256" key="12">
    <source>
        <dbReference type="ARBA" id="ARBA00023136"/>
    </source>
</evidence>
<name>A0ABW5CQV9_9HYPH</name>
<comment type="subcellular location">
    <subcellularLocation>
        <location evidence="1 14">Cell membrane</location>
        <topology evidence="1 14">Multi-pass membrane protein</topology>
    </subcellularLocation>
</comment>
<comment type="catalytic activity">
    <reaction evidence="13 14">
        <text>protoporphyrinogen IX + 3 A = protoporphyrin IX + 3 AH2</text>
        <dbReference type="Rhea" id="RHEA:62000"/>
        <dbReference type="ChEBI" id="CHEBI:13193"/>
        <dbReference type="ChEBI" id="CHEBI:17499"/>
        <dbReference type="ChEBI" id="CHEBI:57306"/>
        <dbReference type="ChEBI" id="CHEBI:57307"/>
    </reaction>
</comment>
<dbReference type="NCBIfam" id="TIGR00701">
    <property type="entry name" value="protoporphyrinogen oxidase HemJ"/>
    <property type="match status" value="1"/>
</dbReference>
<evidence type="ECO:0000256" key="14">
    <source>
        <dbReference type="HAMAP-Rule" id="MF_02239"/>
    </source>
</evidence>
<keyword evidence="16" id="KW-1185">Reference proteome</keyword>
<keyword evidence="6 14" id="KW-0349">Heme</keyword>
<feature type="transmembrane region" description="Helical" evidence="14">
    <location>
        <begin position="114"/>
        <end position="132"/>
    </location>
</feature>
<feature type="transmembrane region" description="Helical" evidence="14">
    <location>
        <begin position="153"/>
        <end position="171"/>
    </location>
</feature>
<gene>
    <name evidence="15" type="primary">hemJ</name>
    <name evidence="15" type="ORF">ACFSKQ_17140</name>
</gene>
<dbReference type="Pfam" id="PF03653">
    <property type="entry name" value="UPF0093"/>
    <property type="match status" value="1"/>
</dbReference>
<accession>A0ABW5CQV9</accession>
<keyword evidence="12 14" id="KW-0472">Membrane</keyword>